<dbReference type="GO" id="GO:0016841">
    <property type="term" value="F:ammonia-lyase activity"/>
    <property type="evidence" value="ECO:0007669"/>
    <property type="project" value="UniProtKB-ARBA"/>
</dbReference>
<name>A0A238YLJ7_9ACTN</name>
<gene>
    <name evidence="2" type="ORF">SAMN06272737_12122</name>
</gene>
<dbReference type="SUPFAM" id="SSF48557">
    <property type="entry name" value="L-aspartase-like"/>
    <property type="match status" value="1"/>
</dbReference>
<dbReference type="OrthoDB" id="7285062at2"/>
<dbReference type="InterPro" id="IPR001106">
    <property type="entry name" value="Aromatic_Lyase"/>
</dbReference>
<keyword evidence="1 2" id="KW-0456">Lyase</keyword>
<organism evidence="2 3">
    <name type="scientific">Blastococcus mobilis</name>
    <dbReference type="NCBI Taxonomy" id="1938746"/>
    <lineage>
        <taxon>Bacteria</taxon>
        <taxon>Bacillati</taxon>
        <taxon>Actinomycetota</taxon>
        <taxon>Actinomycetes</taxon>
        <taxon>Geodermatophilales</taxon>
        <taxon>Geodermatophilaceae</taxon>
        <taxon>Blastococcus</taxon>
    </lineage>
</organism>
<evidence type="ECO:0000313" key="3">
    <source>
        <dbReference type="Proteomes" id="UP000198403"/>
    </source>
</evidence>
<reference evidence="2 3" key="1">
    <citation type="submission" date="2017-06" db="EMBL/GenBank/DDBJ databases">
        <authorList>
            <person name="Kim H.J."/>
            <person name="Triplett B.A."/>
        </authorList>
    </citation>
    <scope>NUCLEOTIDE SEQUENCE [LARGE SCALE GENOMIC DNA]</scope>
    <source>
        <strain evidence="2 3">DSM 44272</strain>
    </source>
</reference>
<sequence length="86" mass="9323">MMLAISCDALRIAVAHVGQLSERRLAHLWEAFFRQPPGPPSTSAYGIQLRYPAAAVVAELKQLAAPATLTSRRRTSASRTTPPAPR</sequence>
<dbReference type="AlphaFoldDB" id="A0A238YLJ7"/>
<keyword evidence="3" id="KW-1185">Reference proteome</keyword>
<proteinExistence type="predicted"/>
<protein>
    <submittedName>
        <fullName evidence="2">Aromatic amino acid lyase</fullName>
    </submittedName>
</protein>
<dbReference type="Proteomes" id="UP000198403">
    <property type="component" value="Unassembled WGS sequence"/>
</dbReference>
<dbReference type="Pfam" id="PF00221">
    <property type="entry name" value="Lyase_aromatic"/>
    <property type="match status" value="1"/>
</dbReference>
<evidence type="ECO:0000256" key="1">
    <source>
        <dbReference type="ARBA" id="ARBA00023239"/>
    </source>
</evidence>
<accession>A0A238YLJ7</accession>
<dbReference type="Gene3D" id="1.20.200.10">
    <property type="entry name" value="Fumarase/aspartase (Central domain)"/>
    <property type="match status" value="1"/>
</dbReference>
<dbReference type="InterPro" id="IPR008948">
    <property type="entry name" value="L-Aspartase-like"/>
</dbReference>
<evidence type="ECO:0000313" key="2">
    <source>
        <dbReference type="EMBL" id="SNR72035.1"/>
    </source>
</evidence>
<dbReference type="EMBL" id="FZNO01000021">
    <property type="protein sequence ID" value="SNR72035.1"/>
    <property type="molecule type" value="Genomic_DNA"/>
</dbReference>